<feature type="compositionally biased region" description="Basic and acidic residues" evidence="1">
    <location>
        <begin position="1"/>
        <end position="10"/>
    </location>
</feature>
<comment type="caution">
    <text evidence="2">The sequence shown here is derived from an EMBL/GenBank/DDBJ whole genome shotgun (WGS) entry which is preliminary data.</text>
</comment>
<protein>
    <submittedName>
        <fullName evidence="2">Uncharacterized protein</fullName>
    </submittedName>
</protein>
<sequence length="69" mass="8235">MPELGKDNKKTSASPLPKDFQDLVDKEEEDLEIRVDYENSWTTTWKEWILSKQNQLDHLPWCRCCKNLP</sequence>
<dbReference type="Proteomes" id="UP001150879">
    <property type="component" value="Unassembled WGS sequence"/>
</dbReference>
<dbReference type="EMBL" id="JAPQKP010000001">
    <property type="protein sequence ID" value="KAJ5211202.1"/>
    <property type="molecule type" value="Genomic_DNA"/>
</dbReference>
<dbReference type="OrthoDB" id="4496885at2759"/>
<evidence type="ECO:0000256" key="1">
    <source>
        <dbReference type="SAM" id="MobiDB-lite"/>
    </source>
</evidence>
<reference evidence="2" key="1">
    <citation type="submission" date="2022-11" db="EMBL/GenBank/DDBJ databases">
        <authorList>
            <person name="Petersen C."/>
        </authorList>
    </citation>
    <scope>NUCLEOTIDE SEQUENCE</scope>
    <source>
        <strain evidence="2">IBT 16849</strain>
    </source>
</reference>
<reference evidence="2" key="2">
    <citation type="journal article" date="2023" name="IMA Fungus">
        <title>Comparative genomic study of the Penicillium genus elucidates a diverse pangenome and 15 lateral gene transfer events.</title>
        <authorList>
            <person name="Petersen C."/>
            <person name="Sorensen T."/>
            <person name="Nielsen M.R."/>
            <person name="Sondergaard T.E."/>
            <person name="Sorensen J.L."/>
            <person name="Fitzpatrick D.A."/>
            <person name="Frisvad J.C."/>
            <person name="Nielsen K.L."/>
        </authorList>
    </citation>
    <scope>NUCLEOTIDE SEQUENCE</scope>
    <source>
        <strain evidence="2">IBT 16849</strain>
    </source>
</reference>
<dbReference type="AlphaFoldDB" id="A0A9W9T6E4"/>
<keyword evidence="3" id="KW-1185">Reference proteome</keyword>
<gene>
    <name evidence="2" type="ORF">N7472_001341</name>
</gene>
<accession>A0A9W9T6E4</accession>
<feature type="region of interest" description="Disordered" evidence="1">
    <location>
        <begin position="1"/>
        <end position="20"/>
    </location>
</feature>
<name>A0A9W9T6E4_9EURO</name>
<evidence type="ECO:0000313" key="3">
    <source>
        <dbReference type="Proteomes" id="UP001150879"/>
    </source>
</evidence>
<proteinExistence type="predicted"/>
<organism evidence="2 3">
    <name type="scientific">Penicillium cf. griseofulvum</name>
    <dbReference type="NCBI Taxonomy" id="2972120"/>
    <lineage>
        <taxon>Eukaryota</taxon>
        <taxon>Fungi</taxon>
        <taxon>Dikarya</taxon>
        <taxon>Ascomycota</taxon>
        <taxon>Pezizomycotina</taxon>
        <taxon>Eurotiomycetes</taxon>
        <taxon>Eurotiomycetidae</taxon>
        <taxon>Eurotiales</taxon>
        <taxon>Aspergillaceae</taxon>
        <taxon>Penicillium</taxon>
    </lineage>
</organism>
<evidence type="ECO:0000313" key="2">
    <source>
        <dbReference type="EMBL" id="KAJ5211202.1"/>
    </source>
</evidence>